<keyword evidence="3 6" id="KW-0812">Transmembrane</keyword>
<feature type="transmembrane region" description="Helical" evidence="6">
    <location>
        <begin position="101"/>
        <end position="122"/>
    </location>
</feature>
<dbReference type="GO" id="GO:0005886">
    <property type="term" value="C:plasma membrane"/>
    <property type="evidence" value="ECO:0007669"/>
    <property type="project" value="UniProtKB-SubCell"/>
</dbReference>
<evidence type="ECO:0008006" key="9">
    <source>
        <dbReference type="Google" id="ProtNLM"/>
    </source>
</evidence>
<evidence type="ECO:0000256" key="6">
    <source>
        <dbReference type="SAM" id="Phobius"/>
    </source>
</evidence>
<evidence type="ECO:0000313" key="7">
    <source>
        <dbReference type="EMBL" id="RUO80975.1"/>
    </source>
</evidence>
<keyword evidence="4 6" id="KW-1133">Transmembrane helix</keyword>
<dbReference type="AlphaFoldDB" id="A0A432ZSR8"/>
<dbReference type="Pfam" id="PF03899">
    <property type="entry name" value="ATP-synt_I"/>
    <property type="match status" value="1"/>
</dbReference>
<evidence type="ECO:0000256" key="2">
    <source>
        <dbReference type="ARBA" id="ARBA00022475"/>
    </source>
</evidence>
<comment type="caution">
    <text evidence="7">The sequence shown here is derived from an EMBL/GenBank/DDBJ whole genome shotgun (WGS) entry which is preliminary data.</text>
</comment>
<keyword evidence="5 6" id="KW-0472">Membrane</keyword>
<protein>
    <recommendedName>
        <fullName evidence="9">F0F1 ATP synthase subunit I</fullName>
    </recommendedName>
</protein>
<keyword evidence="2" id="KW-1003">Cell membrane</keyword>
<feature type="transmembrane region" description="Helical" evidence="6">
    <location>
        <begin position="12"/>
        <end position="31"/>
    </location>
</feature>
<comment type="subcellular location">
    <subcellularLocation>
        <location evidence="1">Cell membrane</location>
        <topology evidence="1">Multi-pass membrane protein</topology>
    </subcellularLocation>
</comment>
<proteinExistence type="predicted"/>
<evidence type="ECO:0000313" key="8">
    <source>
        <dbReference type="Proteomes" id="UP000287996"/>
    </source>
</evidence>
<evidence type="ECO:0000256" key="1">
    <source>
        <dbReference type="ARBA" id="ARBA00004651"/>
    </source>
</evidence>
<feature type="transmembrane region" description="Helical" evidence="6">
    <location>
        <begin position="37"/>
        <end position="59"/>
    </location>
</feature>
<dbReference type="EMBL" id="PIQH01000002">
    <property type="protein sequence ID" value="RUO80975.1"/>
    <property type="molecule type" value="Genomic_DNA"/>
</dbReference>
<keyword evidence="8" id="KW-1185">Reference proteome</keyword>
<feature type="transmembrane region" description="Helical" evidence="6">
    <location>
        <begin position="79"/>
        <end position="95"/>
    </location>
</feature>
<evidence type="ECO:0000256" key="3">
    <source>
        <dbReference type="ARBA" id="ARBA00022692"/>
    </source>
</evidence>
<evidence type="ECO:0000256" key="4">
    <source>
        <dbReference type="ARBA" id="ARBA00022989"/>
    </source>
</evidence>
<organism evidence="7 8">
    <name type="scientific">Idiomarina tyrosinivorans</name>
    <dbReference type="NCBI Taxonomy" id="1445662"/>
    <lineage>
        <taxon>Bacteria</taxon>
        <taxon>Pseudomonadati</taxon>
        <taxon>Pseudomonadota</taxon>
        <taxon>Gammaproteobacteria</taxon>
        <taxon>Alteromonadales</taxon>
        <taxon>Idiomarinaceae</taxon>
        <taxon>Idiomarina</taxon>
    </lineage>
</organism>
<name>A0A432ZSR8_9GAMM</name>
<reference evidence="7 8" key="1">
    <citation type="journal article" date="2011" name="Front. Microbiol.">
        <title>Genomic signatures of strain selection and enhancement in Bacillus atrophaeus var. globigii, a historical biowarfare simulant.</title>
        <authorList>
            <person name="Gibbons H.S."/>
            <person name="Broomall S.M."/>
            <person name="McNew L.A."/>
            <person name="Daligault H."/>
            <person name="Chapman C."/>
            <person name="Bruce D."/>
            <person name="Karavis M."/>
            <person name="Krepps M."/>
            <person name="McGregor P.A."/>
            <person name="Hong C."/>
            <person name="Park K.H."/>
            <person name="Akmal A."/>
            <person name="Feldman A."/>
            <person name="Lin J.S."/>
            <person name="Chang W.E."/>
            <person name="Higgs B.W."/>
            <person name="Demirev P."/>
            <person name="Lindquist J."/>
            <person name="Liem A."/>
            <person name="Fochler E."/>
            <person name="Read T.D."/>
            <person name="Tapia R."/>
            <person name="Johnson S."/>
            <person name="Bishop-Lilly K.A."/>
            <person name="Detter C."/>
            <person name="Han C."/>
            <person name="Sozhamannan S."/>
            <person name="Rosenzweig C.N."/>
            <person name="Skowronski E.W."/>
        </authorList>
    </citation>
    <scope>NUCLEOTIDE SEQUENCE [LARGE SCALE GENOMIC DNA]</scope>
    <source>
        <strain evidence="7 8">CC-PW-9</strain>
    </source>
</reference>
<sequence>MQKNKGKILARRLITAQLLIVLAASLFLTLINNIQWLWSTAVGGGLVIIGNVLVAWLTFQRSGARASRAIVNRMYLAEGLKIALLTIVMAWLLYSTPLLKIGLIVGFIVAIIGQWLSPILFLKVKEN</sequence>
<dbReference type="RefSeq" id="WP_126840981.1">
    <property type="nucleotide sequence ID" value="NZ_PIQH01000002.1"/>
</dbReference>
<dbReference type="OrthoDB" id="5702716at2"/>
<gene>
    <name evidence="7" type="ORF">CWI84_02350</name>
</gene>
<dbReference type="InterPro" id="IPR005598">
    <property type="entry name" value="ATP_synth_I"/>
</dbReference>
<accession>A0A432ZSR8</accession>
<dbReference type="Proteomes" id="UP000287996">
    <property type="component" value="Unassembled WGS sequence"/>
</dbReference>
<evidence type="ECO:0000256" key="5">
    <source>
        <dbReference type="ARBA" id="ARBA00023136"/>
    </source>
</evidence>